<evidence type="ECO:0000313" key="1">
    <source>
        <dbReference type="EMBL" id="RKF72351.1"/>
    </source>
</evidence>
<gene>
    <name evidence="1" type="ORF">GcM1_248091</name>
</gene>
<evidence type="ECO:0000313" key="2">
    <source>
        <dbReference type="Proteomes" id="UP000285326"/>
    </source>
</evidence>
<dbReference type="Proteomes" id="UP000285326">
    <property type="component" value="Unassembled WGS sequence"/>
</dbReference>
<organism evidence="1 2">
    <name type="scientific">Golovinomyces cichoracearum</name>
    <dbReference type="NCBI Taxonomy" id="62708"/>
    <lineage>
        <taxon>Eukaryota</taxon>
        <taxon>Fungi</taxon>
        <taxon>Dikarya</taxon>
        <taxon>Ascomycota</taxon>
        <taxon>Pezizomycotina</taxon>
        <taxon>Leotiomycetes</taxon>
        <taxon>Erysiphales</taxon>
        <taxon>Erysiphaceae</taxon>
        <taxon>Golovinomyces</taxon>
    </lineage>
</organism>
<protein>
    <submittedName>
        <fullName evidence="1">Putative multidrug resistance protein fnx1</fullName>
    </submittedName>
</protein>
<name>A0A420ICV0_9PEZI</name>
<proteinExistence type="predicted"/>
<accession>A0A420ICV0</accession>
<comment type="caution">
    <text evidence="1">The sequence shown here is derived from an EMBL/GenBank/DDBJ whole genome shotgun (WGS) entry which is preliminary data.</text>
</comment>
<sequence length="304" mass="34820">MEYPASNYIKIYATKIDYEKAFNQAREEALGDPSEQPTIFANIYFLQEDFLRKSVCRAQKARHRNQYGGYKTHGRNNKVLSPWQEEAIRQYRYEQWKAGNGATFSMVMSAITHLRAKMNPPLPAPTKRWFVSWLKKNPMLHTIHTKPISYARLDLHSEESVKEWFADLYKTVGEFEINNGKSTLIMDESGARVGCPTGETVIVPIEVKELYTVSPENRKSVTIIETTKGDGKKTSPPYIITPGKKIMDNWIASELLGDEGIDCSPTGYINNDIIMKYADHLFKYSHAGRNKPRKLLLLDAHESH</sequence>
<dbReference type="AlphaFoldDB" id="A0A420ICV0"/>
<dbReference type="EMBL" id="MCBS01024857">
    <property type="protein sequence ID" value="RKF72351.1"/>
    <property type="molecule type" value="Genomic_DNA"/>
</dbReference>
<reference evidence="1 2" key="1">
    <citation type="journal article" date="2018" name="BMC Genomics">
        <title>Comparative genome analyses reveal sequence features reflecting distinct modes of host-adaptation between dicot and monocot powdery mildew.</title>
        <authorList>
            <person name="Wu Y."/>
            <person name="Ma X."/>
            <person name="Pan Z."/>
            <person name="Kale S.D."/>
            <person name="Song Y."/>
            <person name="King H."/>
            <person name="Zhang Q."/>
            <person name="Presley C."/>
            <person name="Deng X."/>
            <person name="Wei C.I."/>
            <person name="Xiao S."/>
        </authorList>
    </citation>
    <scope>NUCLEOTIDE SEQUENCE [LARGE SCALE GENOMIC DNA]</scope>
    <source>
        <strain evidence="1">UMSG1</strain>
    </source>
</reference>